<organism evidence="2 3">
    <name type="scientific">Zizania palustris</name>
    <name type="common">Northern wild rice</name>
    <dbReference type="NCBI Taxonomy" id="103762"/>
    <lineage>
        <taxon>Eukaryota</taxon>
        <taxon>Viridiplantae</taxon>
        <taxon>Streptophyta</taxon>
        <taxon>Embryophyta</taxon>
        <taxon>Tracheophyta</taxon>
        <taxon>Spermatophyta</taxon>
        <taxon>Magnoliopsida</taxon>
        <taxon>Liliopsida</taxon>
        <taxon>Poales</taxon>
        <taxon>Poaceae</taxon>
        <taxon>BOP clade</taxon>
        <taxon>Oryzoideae</taxon>
        <taxon>Oryzeae</taxon>
        <taxon>Zizaniinae</taxon>
        <taxon>Zizania</taxon>
    </lineage>
</organism>
<dbReference type="Proteomes" id="UP000729402">
    <property type="component" value="Unassembled WGS sequence"/>
</dbReference>
<reference evidence="2" key="2">
    <citation type="submission" date="2021-02" db="EMBL/GenBank/DDBJ databases">
        <authorList>
            <person name="Kimball J.A."/>
            <person name="Haas M.W."/>
            <person name="Macchietto M."/>
            <person name="Kono T."/>
            <person name="Duquette J."/>
            <person name="Shao M."/>
        </authorList>
    </citation>
    <scope>NUCLEOTIDE SEQUENCE</scope>
    <source>
        <tissue evidence="2">Fresh leaf tissue</tissue>
    </source>
</reference>
<gene>
    <name evidence="2" type="ORF">GUJ93_ZPchr0066g46488</name>
</gene>
<accession>A0A8J5VH72</accession>
<evidence type="ECO:0000256" key="1">
    <source>
        <dbReference type="SAM" id="MobiDB-lite"/>
    </source>
</evidence>
<reference evidence="2" key="1">
    <citation type="journal article" date="2021" name="bioRxiv">
        <title>Whole Genome Assembly and Annotation of Northern Wild Rice, Zizania palustris L., Supports a Whole Genome Duplication in the Zizania Genus.</title>
        <authorList>
            <person name="Haas M."/>
            <person name="Kono T."/>
            <person name="Macchietto M."/>
            <person name="Millas R."/>
            <person name="McGilp L."/>
            <person name="Shao M."/>
            <person name="Duquette J."/>
            <person name="Hirsch C.N."/>
            <person name="Kimball J."/>
        </authorList>
    </citation>
    <scope>NUCLEOTIDE SEQUENCE</scope>
    <source>
        <tissue evidence="2">Fresh leaf tissue</tissue>
    </source>
</reference>
<name>A0A8J5VH72_ZIZPA</name>
<keyword evidence="3" id="KW-1185">Reference proteome</keyword>
<feature type="compositionally biased region" description="Basic and acidic residues" evidence="1">
    <location>
        <begin position="32"/>
        <end position="48"/>
    </location>
</feature>
<comment type="caution">
    <text evidence="2">The sequence shown here is derived from an EMBL/GenBank/DDBJ whole genome shotgun (WGS) entry which is preliminary data.</text>
</comment>
<feature type="region of interest" description="Disordered" evidence="1">
    <location>
        <begin position="25"/>
        <end position="48"/>
    </location>
</feature>
<dbReference type="EMBL" id="JAAALK010000551">
    <property type="protein sequence ID" value="KAG8044524.1"/>
    <property type="molecule type" value="Genomic_DNA"/>
</dbReference>
<dbReference type="AlphaFoldDB" id="A0A8J5VH72"/>
<evidence type="ECO:0000313" key="2">
    <source>
        <dbReference type="EMBL" id="KAG8044524.1"/>
    </source>
</evidence>
<proteinExistence type="predicted"/>
<protein>
    <submittedName>
        <fullName evidence="2">Uncharacterized protein</fullName>
    </submittedName>
</protein>
<evidence type="ECO:0000313" key="3">
    <source>
        <dbReference type="Proteomes" id="UP000729402"/>
    </source>
</evidence>
<sequence>MEIHASPVGDGREPGITQDVVGEGILAEGEEEKTTPLGERRRGEVERGWHKGAHVEDAECLGVQGGDAVGIGVRDENVVAGRVRDCGVGLLKAALCVGEGALVVSDGFLELMMRGSRGDDGVLPCLESSGSLGITTEGSSGLGSSGLGSGSLGSGGVIVGHGGRGCCSLGCS</sequence>